<evidence type="ECO:0000256" key="12">
    <source>
        <dbReference type="RuleBase" id="RU003474"/>
    </source>
</evidence>
<organism evidence="15 16">
    <name type="scientific">Apiotrichum porosum</name>
    <dbReference type="NCBI Taxonomy" id="105984"/>
    <lineage>
        <taxon>Eukaryota</taxon>
        <taxon>Fungi</taxon>
        <taxon>Dikarya</taxon>
        <taxon>Basidiomycota</taxon>
        <taxon>Agaricomycotina</taxon>
        <taxon>Tremellomycetes</taxon>
        <taxon>Trichosporonales</taxon>
        <taxon>Trichosporonaceae</taxon>
        <taxon>Apiotrichum</taxon>
    </lineage>
</organism>
<evidence type="ECO:0000256" key="9">
    <source>
        <dbReference type="ARBA" id="ARBA00023242"/>
    </source>
</evidence>
<dbReference type="GO" id="GO:0006283">
    <property type="term" value="P:transcription-coupled nucleotide-excision repair"/>
    <property type="evidence" value="ECO:0007669"/>
    <property type="project" value="TreeGrafter"/>
</dbReference>
<reference evidence="15 16" key="1">
    <citation type="submission" date="2018-11" db="EMBL/GenBank/DDBJ databases">
        <title>Genome sequence of Apiotrichum porosum DSM 27194.</title>
        <authorList>
            <person name="Aliyu H."/>
            <person name="Gorte O."/>
            <person name="Ochsenreither K."/>
        </authorList>
    </citation>
    <scope>NUCLEOTIDE SEQUENCE [LARGE SCALE GENOMIC DNA]</scope>
    <source>
        <strain evidence="15 16">DSM 27194</strain>
    </source>
</reference>
<dbReference type="SMART" id="SM00661">
    <property type="entry name" value="RPOL9"/>
    <property type="match status" value="1"/>
</dbReference>
<dbReference type="InterPro" id="IPR001529">
    <property type="entry name" value="Zn_ribbon_RPB9"/>
</dbReference>
<comment type="caution">
    <text evidence="15">The sequence shown here is derived from an EMBL/GenBank/DDBJ whole genome shotgun (WGS) entry which is preliminary data.</text>
</comment>
<keyword evidence="9" id="KW-0539">Nucleus</keyword>
<feature type="region of interest" description="Disordered" evidence="13">
    <location>
        <begin position="108"/>
        <end position="127"/>
    </location>
</feature>
<dbReference type="Proteomes" id="UP000279236">
    <property type="component" value="Unassembled WGS sequence"/>
</dbReference>
<dbReference type="PROSITE" id="PS51133">
    <property type="entry name" value="ZF_TFIIS_2"/>
    <property type="match status" value="1"/>
</dbReference>
<dbReference type="STRING" id="105984.A0A427XXI2"/>
<dbReference type="RefSeq" id="XP_028477521.1">
    <property type="nucleotide sequence ID" value="XM_028622629.1"/>
</dbReference>
<evidence type="ECO:0000256" key="1">
    <source>
        <dbReference type="ARBA" id="ARBA00004604"/>
    </source>
</evidence>
<dbReference type="SUPFAM" id="SSF57783">
    <property type="entry name" value="Zinc beta-ribbon"/>
    <property type="match status" value="2"/>
</dbReference>
<evidence type="ECO:0000256" key="3">
    <source>
        <dbReference type="ARBA" id="ARBA00015926"/>
    </source>
</evidence>
<feature type="domain" description="TFIIS-type" evidence="14">
    <location>
        <begin position="172"/>
        <end position="212"/>
    </location>
</feature>
<comment type="subcellular location">
    <subcellularLocation>
        <location evidence="1">Nucleus</location>
        <location evidence="1">Nucleolus</location>
    </subcellularLocation>
</comment>
<keyword evidence="7" id="KW-0862">Zinc</keyword>
<feature type="region of interest" description="Disordered" evidence="13">
    <location>
        <begin position="148"/>
        <end position="169"/>
    </location>
</feature>
<keyword evidence="6 11" id="KW-0863">Zinc-finger</keyword>
<evidence type="ECO:0000256" key="7">
    <source>
        <dbReference type="ARBA" id="ARBA00022833"/>
    </source>
</evidence>
<dbReference type="OrthoDB" id="282270at2759"/>
<dbReference type="CDD" id="cd10508">
    <property type="entry name" value="Zn-ribbon_RPB9"/>
    <property type="match status" value="1"/>
</dbReference>
<dbReference type="GO" id="GO:0005665">
    <property type="term" value="C:RNA polymerase II, core complex"/>
    <property type="evidence" value="ECO:0007669"/>
    <property type="project" value="TreeGrafter"/>
</dbReference>
<keyword evidence="5 12" id="KW-0479">Metal-binding</keyword>
<dbReference type="GO" id="GO:0001193">
    <property type="term" value="P:maintenance of transcriptional fidelity during transcription elongation by RNA polymerase II"/>
    <property type="evidence" value="ECO:0007669"/>
    <property type="project" value="TreeGrafter"/>
</dbReference>
<keyword evidence="4 12" id="KW-0240">DNA-directed RNA polymerase</keyword>
<evidence type="ECO:0000256" key="11">
    <source>
        <dbReference type="PROSITE-ProRule" id="PRU00472"/>
    </source>
</evidence>
<gene>
    <name evidence="15" type="primary">RPB9</name>
    <name evidence="15" type="ORF">EHS24_007257</name>
</gene>
<evidence type="ECO:0000256" key="13">
    <source>
        <dbReference type="SAM" id="MobiDB-lite"/>
    </source>
</evidence>
<evidence type="ECO:0000256" key="6">
    <source>
        <dbReference type="ARBA" id="ARBA00022771"/>
    </source>
</evidence>
<dbReference type="GeneID" id="39591800"/>
<evidence type="ECO:0000256" key="2">
    <source>
        <dbReference type="ARBA" id="ARBA00011730"/>
    </source>
</evidence>
<dbReference type="PANTHER" id="PTHR11239:SF1">
    <property type="entry name" value="DNA-DIRECTED RNA POLYMERASE II SUBUNIT RPB9"/>
    <property type="match status" value="1"/>
</dbReference>
<dbReference type="Gene3D" id="2.20.25.10">
    <property type="match status" value="2"/>
</dbReference>
<dbReference type="GO" id="GO:0003899">
    <property type="term" value="F:DNA-directed RNA polymerase activity"/>
    <property type="evidence" value="ECO:0007669"/>
    <property type="project" value="InterPro"/>
</dbReference>
<dbReference type="InterPro" id="IPR001222">
    <property type="entry name" value="Znf_TFIIS"/>
</dbReference>
<dbReference type="InterPro" id="IPR034012">
    <property type="entry name" value="Zn_ribbon_RPB9_C"/>
</dbReference>
<dbReference type="AlphaFoldDB" id="A0A427XXI2"/>
<dbReference type="InterPro" id="IPR019761">
    <property type="entry name" value="DNA-dir_RNA_pol-M_15_CS"/>
</dbReference>
<comment type="subunit">
    <text evidence="2">Component of the RNA polymerase II (Pol II) complex consisting of 12 subunits.</text>
</comment>
<dbReference type="GO" id="GO:0008270">
    <property type="term" value="F:zinc ion binding"/>
    <property type="evidence" value="ECO:0007669"/>
    <property type="project" value="UniProtKB-KW"/>
</dbReference>
<dbReference type="SMART" id="SM00440">
    <property type="entry name" value="ZnF_C2C2"/>
    <property type="match status" value="1"/>
</dbReference>
<dbReference type="Pfam" id="PF02150">
    <property type="entry name" value="Zn_ribbon_RPB9"/>
    <property type="match status" value="1"/>
</dbReference>
<dbReference type="InterPro" id="IPR012164">
    <property type="entry name" value="Rpa12/Rpb9/Rpc10/TFS"/>
</dbReference>
<comment type="similarity">
    <text evidence="12">Belongs to the archaeal rpoM/eukaryotic RPA12/RPB9/RPC11 RNA polymerase family.</text>
</comment>
<keyword evidence="8 12" id="KW-0804">Transcription</keyword>
<dbReference type="GO" id="GO:0003676">
    <property type="term" value="F:nucleic acid binding"/>
    <property type="evidence" value="ECO:0007669"/>
    <property type="project" value="InterPro"/>
</dbReference>
<accession>A0A427XXI2</accession>
<evidence type="ECO:0000313" key="16">
    <source>
        <dbReference type="Proteomes" id="UP000279236"/>
    </source>
</evidence>
<dbReference type="FunFam" id="2.20.25.10:FF:000035">
    <property type="entry name" value="DNA-directed RNA polymerase subunit"/>
    <property type="match status" value="1"/>
</dbReference>
<name>A0A427XXI2_9TREE</name>
<dbReference type="GO" id="GO:0006367">
    <property type="term" value="P:transcription initiation at RNA polymerase II promoter"/>
    <property type="evidence" value="ECO:0007669"/>
    <property type="project" value="TreeGrafter"/>
</dbReference>
<evidence type="ECO:0000256" key="10">
    <source>
        <dbReference type="ARBA" id="ARBA00042129"/>
    </source>
</evidence>
<dbReference type="PROSITE" id="PS01030">
    <property type="entry name" value="RNA_POL_M_15KD"/>
    <property type="match status" value="1"/>
</dbReference>
<evidence type="ECO:0000256" key="8">
    <source>
        <dbReference type="ARBA" id="ARBA00023163"/>
    </source>
</evidence>
<evidence type="ECO:0000313" key="15">
    <source>
        <dbReference type="EMBL" id="RSH83569.1"/>
    </source>
</evidence>
<feature type="compositionally biased region" description="Basic and acidic residues" evidence="13">
    <location>
        <begin position="151"/>
        <end position="164"/>
    </location>
</feature>
<dbReference type="EMBL" id="RSCE01000004">
    <property type="protein sequence ID" value="RSH83569.1"/>
    <property type="molecule type" value="Genomic_DNA"/>
</dbReference>
<proteinExistence type="inferred from homology"/>
<keyword evidence="16" id="KW-1185">Reference proteome</keyword>
<evidence type="ECO:0000256" key="5">
    <source>
        <dbReference type="ARBA" id="ARBA00022723"/>
    </source>
</evidence>
<dbReference type="PANTHER" id="PTHR11239">
    <property type="entry name" value="DNA-DIRECTED RNA POLYMERASE"/>
    <property type="match status" value="1"/>
</dbReference>
<sequence>MPTLKFCGECNNLLYPRSDNNSRILLYQCRNCNYAENATSDPGWAPCVYKNDLLTVASGQQVEGGLSALERRSGWQRCWNDVVMVGHHRLPSLSTPIVALPAAANTPSARASSHYTPHHQPTAPIPDRSLLVLGSHPHPHPVILPCADTDPSPREQAGETKDLETDPTLQRSPIQCPVCFKSGAVFYQDQAKRQTTNMTLFYHCIHCKHLFRDPNIKTR</sequence>
<dbReference type="Pfam" id="PF01096">
    <property type="entry name" value="Zn_ribbon_TFIIS"/>
    <property type="match status" value="1"/>
</dbReference>
<protein>
    <recommendedName>
        <fullName evidence="3">DNA-directed RNA polymerase II subunit RPB9</fullName>
    </recommendedName>
    <alternativeName>
        <fullName evidence="10">DNA-directed RNA polymerase II subunit 9</fullName>
    </alternativeName>
</protein>
<evidence type="ECO:0000256" key="4">
    <source>
        <dbReference type="ARBA" id="ARBA00022478"/>
    </source>
</evidence>
<dbReference type="GO" id="GO:0005730">
    <property type="term" value="C:nucleolus"/>
    <property type="evidence" value="ECO:0007669"/>
    <property type="project" value="UniProtKB-SubCell"/>
</dbReference>
<evidence type="ECO:0000259" key="14">
    <source>
        <dbReference type="PROSITE" id="PS51133"/>
    </source>
</evidence>